<evidence type="ECO:0000259" key="12">
    <source>
        <dbReference type="Pfam" id="PF12019"/>
    </source>
</evidence>
<keyword evidence="14" id="KW-1185">Reference proteome</keyword>
<dbReference type="KEGG" id="nba:CUN60_03060"/>
<proteinExistence type="inferred from homology"/>
<evidence type="ECO:0000313" key="13">
    <source>
        <dbReference type="EMBL" id="AUR53145.1"/>
    </source>
</evidence>
<evidence type="ECO:0000256" key="1">
    <source>
        <dbReference type="ARBA" id="ARBA00004377"/>
    </source>
</evidence>
<evidence type="ECO:0000256" key="9">
    <source>
        <dbReference type="ARBA" id="ARBA00025772"/>
    </source>
</evidence>
<accession>A0A2I7N9W6</accession>
<comment type="subcellular location">
    <subcellularLocation>
        <location evidence="1">Cell inner membrane</location>
        <topology evidence="1">Single-pass membrane protein</topology>
    </subcellularLocation>
</comment>
<reference evidence="14" key="1">
    <citation type="submission" date="2017-11" db="EMBL/GenBank/DDBJ databases">
        <authorList>
            <person name="Chan K.G."/>
            <person name="Lee L.S."/>
        </authorList>
    </citation>
    <scope>NUCLEOTIDE SEQUENCE [LARGE SCALE GENOMIC DNA]</scope>
    <source>
        <strain evidence="14">DSM 100970</strain>
    </source>
</reference>
<keyword evidence="4" id="KW-0488">Methylation</keyword>
<dbReference type="GO" id="GO:0005886">
    <property type="term" value="C:plasma membrane"/>
    <property type="evidence" value="ECO:0007669"/>
    <property type="project" value="UniProtKB-SubCell"/>
</dbReference>
<evidence type="ECO:0000256" key="4">
    <source>
        <dbReference type="ARBA" id="ARBA00022481"/>
    </source>
</evidence>
<keyword evidence="6 11" id="KW-0812">Transmembrane</keyword>
<evidence type="ECO:0000256" key="5">
    <source>
        <dbReference type="ARBA" id="ARBA00022519"/>
    </source>
</evidence>
<evidence type="ECO:0000256" key="3">
    <source>
        <dbReference type="ARBA" id="ARBA00022475"/>
    </source>
</evidence>
<dbReference type="NCBIfam" id="TIGR02532">
    <property type="entry name" value="IV_pilin_GFxxxE"/>
    <property type="match status" value="1"/>
</dbReference>
<protein>
    <recommendedName>
        <fullName evidence="2">Type II secretion system protein H</fullName>
    </recommendedName>
    <alternativeName>
        <fullName evidence="10">General secretion pathway protein H</fullName>
    </alternativeName>
</protein>
<dbReference type="SUPFAM" id="SSF54523">
    <property type="entry name" value="Pili subunits"/>
    <property type="match status" value="1"/>
</dbReference>
<dbReference type="InterPro" id="IPR012902">
    <property type="entry name" value="N_methyl_site"/>
</dbReference>
<dbReference type="GO" id="GO:0015628">
    <property type="term" value="P:protein secretion by the type II secretion system"/>
    <property type="evidence" value="ECO:0007669"/>
    <property type="project" value="InterPro"/>
</dbReference>
<sequence length="201" mass="22033">MNQSKFQSGFSLYELIAVLTIIGIALAMSLPQMYKQVMRRNNEATYLQLKAILKYAQAEAFRRGTPITVCAASFFTNSSGNHTYLGNNTCNSQNWNEGVLVLRDLNQNGSYNTGERVRAYRFDADVTISAINSASAVVSSFIIASNGQLTSANMPFSFTFSQSKYGMSYTRKICINGYGNVCIKNEDDTSACTSTGDATCN</sequence>
<evidence type="ECO:0000256" key="11">
    <source>
        <dbReference type="SAM" id="Phobius"/>
    </source>
</evidence>
<dbReference type="RefSeq" id="WP_102952431.1">
    <property type="nucleotide sequence ID" value="NZ_CP024847.1"/>
</dbReference>
<keyword evidence="8 11" id="KW-0472">Membrane</keyword>
<dbReference type="AlphaFoldDB" id="A0A2I7N9W6"/>
<dbReference type="EMBL" id="CP024847">
    <property type="protein sequence ID" value="AUR53145.1"/>
    <property type="molecule type" value="Genomic_DNA"/>
</dbReference>
<name>A0A2I7N9W6_9NEIS</name>
<evidence type="ECO:0000256" key="2">
    <source>
        <dbReference type="ARBA" id="ARBA00021549"/>
    </source>
</evidence>
<gene>
    <name evidence="13" type="ORF">CUN60_03060</name>
</gene>
<keyword evidence="5" id="KW-0997">Cell inner membrane</keyword>
<feature type="transmembrane region" description="Helical" evidence="11">
    <location>
        <begin position="12"/>
        <end position="30"/>
    </location>
</feature>
<evidence type="ECO:0000256" key="10">
    <source>
        <dbReference type="ARBA" id="ARBA00030775"/>
    </source>
</evidence>
<comment type="similarity">
    <text evidence="9">Belongs to the GSP H family.</text>
</comment>
<dbReference type="InterPro" id="IPR022346">
    <property type="entry name" value="T2SS_GspH"/>
</dbReference>
<dbReference type="GO" id="GO:0015627">
    <property type="term" value="C:type II protein secretion system complex"/>
    <property type="evidence" value="ECO:0007669"/>
    <property type="project" value="InterPro"/>
</dbReference>
<dbReference type="InterPro" id="IPR045584">
    <property type="entry name" value="Pilin-like"/>
</dbReference>
<evidence type="ECO:0000256" key="7">
    <source>
        <dbReference type="ARBA" id="ARBA00022989"/>
    </source>
</evidence>
<feature type="domain" description="General secretion pathway GspH" evidence="12">
    <location>
        <begin position="48"/>
        <end position="177"/>
    </location>
</feature>
<keyword evidence="3" id="KW-1003">Cell membrane</keyword>
<evidence type="ECO:0000256" key="8">
    <source>
        <dbReference type="ARBA" id="ARBA00023136"/>
    </source>
</evidence>
<keyword evidence="7 11" id="KW-1133">Transmembrane helix</keyword>
<dbReference type="Pfam" id="PF12019">
    <property type="entry name" value="GspH"/>
    <property type="match status" value="1"/>
</dbReference>
<evidence type="ECO:0000313" key="14">
    <source>
        <dbReference type="Proteomes" id="UP000236655"/>
    </source>
</evidence>
<dbReference type="OrthoDB" id="8594937at2"/>
<dbReference type="Proteomes" id="UP000236655">
    <property type="component" value="Chromosome"/>
</dbReference>
<evidence type="ECO:0000256" key="6">
    <source>
        <dbReference type="ARBA" id="ARBA00022692"/>
    </source>
</evidence>
<dbReference type="Gene3D" id="3.55.40.10">
    <property type="entry name" value="minor pseudopilin epsh domain"/>
    <property type="match status" value="1"/>
</dbReference>
<organism evidence="13 14">
    <name type="scientific">Aquella oligotrophica</name>
    <dbReference type="NCBI Taxonomy" id="2067065"/>
    <lineage>
        <taxon>Bacteria</taxon>
        <taxon>Pseudomonadati</taxon>
        <taxon>Pseudomonadota</taxon>
        <taxon>Betaproteobacteria</taxon>
        <taxon>Neisseriales</taxon>
        <taxon>Neisseriaceae</taxon>
        <taxon>Aquella</taxon>
    </lineage>
</organism>